<dbReference type="NCBIfam" id="TIGR00858">
    <property type="entry name" value="bioF"/>
    <property type="match status" value="1"/>
</dbReference>
<feature type="binding site" evidence="8">
    <location>
        <position position="134"/>
    </location>
    <ligand>
        <name>substrate</name>
    </ligand>
</feature>
<dbReference type="InterPro" id="IPR015424">
    <property type="entry name" value="PyrdxlP-dep_Trfase"/>
</dbReference>
<feature type="modified residue" description="N6-(pyridoxal phosphate)lysine" evidence="8 9">
    <location>
        <position position="239"/>
    </location>
</feature>
<dbReference type="InterPro" id="IPR015421">
    <property type="entry name" value="PyrdxlP-dep_Trfase_major"/>
</dbReference>
<organism evidence="11 12">
    <name type="scientific">Methylophilus rhizosphaerae</name>
    <dbReference type="NCBI Taxonomy" id="492660"/>
    <lineage>
        <taxon>Bacteria</taxon>
        <taxon>Pseudomonadati</taxon>
        <taxon>Pseudomonadota</taxon>
        <taxon>Betaproteobacteria</taxon>
        <taxon>Nitrosomonadales</taxon>
        <taxon>Methylophilaceae</taxon>
        <taxon>Methylophilus</taxon>
    </lineage>
</organism>
<dbReference type="EMBL" id="FNFX01000005">
    <property type="protein sequence ID" value="SDK82217.1"/>
    <property type="molecule type" value="Genomic_DNA"/>
</dbReference>
<protein>
    <recommendedName>
        <fullName evidence="8">8-amino-7-oxononanoate synthase</fullName>
        <shortName evidence="8">AONS</shortName>
        <ecNumber evidence="8">2.3.1.47</ecNumber>
    </recommendedName>
    <alternativeName>
        <fullName evidence="8">7-keto-8-amino-pelargonic acid synthase</fullName>
        <shortName evidence="8">7-KAP synthase</shortName>
        <shortName evidence="8">KAPA synthase</shortName>
    </alternativeName>
    <alternativeName>
        <fullName evidence="8">8-amino-7-ketopelargonate synthase</fullName>
    </alternativeName>
</protein>
<dbReference type="InterPro" id="IPR004839">
    <property type="entry name" value="Aminotransferase_I/II_large"/>
</dbReference>
<dbReference type="GO" id="GO:0009102">
    <property type="term" value="P:biotin biosynthetic process"/>
    <property type="evidence" value="ECO:0007669"/>
    <property type="project" value="UniProtKB-UniRule"/>
</dbReference>
<evidence type="ECO:0000313" key="11">
    <source>
        <dbReference type="EMBL" id="SDK82217.1"/>
    </source>
</evidence>
<dbReference type="Proteomes" id="UP000198629">
    <property type="component" value="Unassembled WGS sequence"/>
</dbReference>
<dbReference type="UniPathway" id="UPA00078"/>
<dbReference type="AlphaFoldDB" id="A0A1G9F1B3"/>
<dbReference type="EC" id="2.3.1.47" evidence="8"/>
<dbReference type="PANTHER" id="PTHR13693">
    <property type="entry name" value="CLASS II AMINOTRANSFERASE/8-AMINO-7-OXONONANOATE SYNTHASE"/>
    <property type="match status" value="1"/>
</dbReference>
<evidence type="ECO:0000256" key="1">
    <source>
        <dbReference type="ARBA" id="ARBA00001933"/>
    </source>
</evidence>
<dbReference type="InterPro" id="IPR004723">
    <property type="entry name" value="AONS_Archaea/Proteobacteria"/>
</dbReference>
<gene>
    <name evidence="8" type="primary">bioF</name>
    <name evidence="11" type="ORF">SAMN05192566_2569</name>
</gene>
<dbReference type="InterPro" id="IPR050087">
    <property type="entry name" value="AON_synthase_class-II"/>
</dbReference>
<dbReference type="CDD" id="cd06454">
    <property type="entry name" value="KBL_like"/>
    <property type="match status" value="1"/>
</dbReference>
<keyword evidence="4 8" id="KW-0808">Transferase</keyword>
<evidence type="ECO:0000256" key="4">
    <source>
        <dbReference type="ARBA" id="ARBA00022679"/>
    </source>
</evidence>
<feature type="domain" description="Aminotransferase class I/classII large" evidence="10">
    <location>
        <begin position="43"/>
        <end position="381"/>
    </location>
</feature>
<comment type="cofactor">
    <cofactor evidence="1 8 9">
        <name>pyridoxal 5'-phosphate</name>
        <dbReference type="ChEBI" id="CHEBI:597326"/>
    </cofactor>
</comment>
<feature type="binding site" evidence="8">
    <location>
        <begin position="109"/>
        <end position="110"/>
    </location>
    <ligand>
        <name>pyridoxal 5'-phosphate</name>
        <dbReference type="ChEBI" id="CHEBI:597326"/>
    </ligand>
</feature>
<evidence type="ECO:0000313" key="12">
    <source>
        <dbReference type="Proteomes" id="UP000198629"/>
    </source>
</evidence>
<dbReference type="SUPFAM" id="SSF53383">
    <property type="entry name" value="PLP-dependent transferases"/>
    <property type="match status" value="1"/>
</dbReference>
<comment type="catalytic activity">
    <reaction evidence="7 8">
        <text>6-carboxyhexanoyl-[ACP] + L-alanine + H(+) = (8S)-8-amino-7-oxononanoate + holo-[ACP] + CO2</text>
        <dbReference type="Rhea" id="RHEA:42288"/>
        <dbReference type="Rhea" id="RHEA-COMP:9685"/>
        <dbReference type="Rhea" id="RHEA-COMP:9955"/>
        <dbReference type="ChEBI" id="CHEBI:15378"/>
        <dbReference type="ChEBI" id="CHEBI:16526"/>
        <dbReference type="ChEBI" id="CHEBI:57972"/>
        <dbReference type="ChEBI" id="CHEBI:64479"/>
        <dbReference type="ChEBI" id="CHEBI:78846"/>
        <dbReference type="ChEBI" id="CHEBI:149468"/>
        <dbReference type="EC" id="2.3.1.47"/>
    </reaction>
</comment>
<dbReference type="InterPro" id="IPR022834">
    <property type="entry name" value="AONS_Proteobacteria"/>
</dbReference>
<evidence type="ECO:0000256" key="3">
    <source>
        <dbReference type="ARBA" id="ARBA00011738"/>
    </source>
</evidence>
<proteinExistence type="inferred from homology"/>
<evidence type="ECO:0000256" key="6">
    <source>
        <dbReference type="ARBA" id="ARBA00022898"/>
    </source>
</evidence>
<feature type="binding site" evidence="8">
    <location>
        <position position="353"/>
    </location>
    <ligand>
        <name>substrate</name>
    </ligand>
</feature>
<sequence length="394" mass="42119">MSGLLDYLQADLEKRQALGLMRQRRLLDSPQAEHITANGQAFLSFCSNDYLGLANDGALVAALQAAAAEAGVGSGASNLITGHHRYHDQLEQALAAFVGKPAALLFSTGYMANIGVISALMGRDDAVFSDKLNHACLNDGAFLSRATHHRFPHNDVATLEKLLQASTARHKLVTADAVFSMDGDIAPLAAYLELCERYDAYLYVDDAHGFGVLGPQGRGSLKHLGLQSPRLIMMGTLGKAAGVAGAFVAGEKIVVDYLIQYANSYIYTTPAPPPLSAALLASVKEIEHGDARRKQLFDMIALLKSELSLTRWHLLPSETAIQPLIVGDNHEALALSQYLQKHGILVPAIRPPTVPANTSRLRISLSAAHSEADVRALIAALHAAEREIPAGTQA</sequence>
<dbReference type="Pfam" id="PF00155">
    <property type="entry name" value="Aminotran_1_2"/>
    <property type="match status" value="1"/>
</dbReference>
<reference evidence="12" key="1">
    <citation type="submission" date="2016-10" db="EMBL/GenBank/DDBJ databases">
        <authorList>
            <person name="Varghese N."/>
            <person name="Submissions S."/>
        </authorList>
    </citation>
    <scope>NUCLEOTIDE SEQUENCE [LARGE SCALE GENOMIC DNA]</scope>
    <source>
        <strain evidence="12">CBMB127</strain>
    </source>
</reference>
<evidence type="ECO:0000256" key="9">
    <source>
        <dbReference type="PIRSR" id="PIRSR604723-51"/>
    </source>
</evidence>
<dbReference type="STRING" id="492660.SAMN05192566_2569"/>
<dbReference type="GO" id="GO:0030170">
    <property type="term" value="F:pyridoxal phosphate binding"/>
    <property type="evidence" value="ECO:0007669"/>
    <property type="project" value="UniProtKB-UniRule"/>
</dbReference>
<comment type="subunit">
    <text evidence="3 8">Homodimer.</text>
</comment>
<dbReference type="Gene3D" id="3.90.1150.10">
    <property type="entry name" value="Aspartate Aminotransferase, domain 1"/>
    <property type="match status" value="1"/>
</dbReference>
<evidence type="ECO:0000256" key="8">
    <source>
        <dbReference type="HAMAP-Rule" id="MF_01693"/>
    </source>
</evidence>
<feature type="binding site" evidence="8">
    <location>
        <position position="236"/>
    </location>
    <ligand>
        <name>pyridoxal 5'-phosphate</name>
        <dbReference type="ChEBI" id="CHEBI:597326"/>
    </ligand>
</feature>
<comment type="function">
    <text evidence="8">Catalyzes the decarboxylative condensation of pimeloyl-[acyl-carrier protein] and L-alanine to produce 8-amino-7-oxononanoate (AON), [acyl-carrier protein], and carbon dioxide.</text>
</comment>
<dbReference type="RefSeq" id="WP_091472696.1">
    <property type="nucleotide sequence ID" value="NZ_FNFX01000005.1"/>
</dbReference>
<comment type="similarity">
    <text evidence="8">Belongs to the class-II pyridoxal-phosphate-dependent aminotransferase family. BioF subfamily.</text>
</comment>
<comment type="pathway">
    <text evidence="2 8">Cofactor biosynthesis; biotin biosynthesis.</text>
</comment>
<feature type="binding site" evidence="8">
    <location>
        <position position="22"/>
    </location>
    <ligand>
        <name>substrate</name>
    </ligand>
</feature>
<evidence type="ECO:0000256" key="7">
    <source>
        <dbReference type="ARBA" id="ARBA00047715"/>
    </source>
</evidence>
<dbReference type="InterPro" id="IPR015422">
    <property type="entry name" value="PyrdxlP-dep_Trfase_small"/>
</dbReference>
<evidence type="ECO:0000256" key="2">
    <source>
        <dbReference type="ARBA" id="ARBA00004746"/>
    </source>
</evidence>
<evidence type="ECO:0000256" key="5">
    <source>
        <dbReference type="ARBA" id="ARBA00022756"/>
    </source>
</evidence>
<keyword evidence="6 8" id="KW-0663">Pyridoxal phosphate</keyword>
<feature type="binding site" evidence="8">
    <location>
        <position position="208"/>
    </location>
    <ligand>
        <name>pyridoxal 5'-phosphate</name>
        <dbReference type="ChEBI" id="CHEBI:597326"/>
    </ligand>
</feature>
<dbReference type="PANTHER" id="PTHR13693:SF100">
    <property type="entry name" value="8-AMINO-7-OXONONANOATE SYNTHASE"/>
    <property type="match status" value="1"/>
</dbReference>
<dbReference type="HAMAP" id="MF_01693">
    <property type="entry name" value="BioF_aminotrans_2"/>
    <property type="match status" value="1"/>
</dbReference>
<accession>A0A1G9F1B3</accession>
<keyword evidence="12" id="KW-1185">Reference proteome</keyword>
<evidence type="ECO:0000259" key="10">
    <source>
        <dbReference type="Pfam" id="PF00155"/>
    </source>
</evidence>
<dbReference type="OrthoDB" id="9807157at2"/>
<keyword evidence="5 8" id="KW-0093">Biotin biosynthesis</keyword>
<name>A0A1G9F1B3_9PROT</name>
<feature type="binding site" evidence="8">
    <location>
        <position position="180"/>
    </location>
    <ligand>
        <name>pyridoxal 5'-phosphate</name>
        <dbReference type="ChEBI" id="CHEBI:597326"/>
    </ligand>
</feature>
<dbReference type="Gene3D" id="3.40.640.10">
    <property type="entry name" value="Type I PLP-dependent aspartate aminotransferase-like (Major domain)"/>
    <property type="match status" value="1"/>
</dbReference>
<dbReference type="GO" id="GO:0008710">
    <property type="term" value="F:8-amino-7-oxononanoate synthase activity"/>
    <property type="evidence" value="ECO:0007669"/>
    <property type="project" value="UniProtKB-UniRule"/>
</dbReference>